<organism evidence="1 2">
    <name type="scientific">Xenoophorus captivus</name>
    <dbReference type="NCBI Taxonomy" id="1517983"/>
    <lineage>
        <taxon>Eukaryota</taxon>
        <taxon>Metazoa</taxon>
        <taxon>Chordata</taxon>
        <taxon>Craniata</taxon>
        <taxon>Vertebrata</taxon>
        <taxon>Euteleostomi</taxon>
        <taxon>Actinopterygii</taxon>
        <taxon>Neopterygii</taxon>
        <taxon>Teleostei</taxon>
        <taxon>Neoteleostei</taxon>
        <taxon>Acanthomorphata</taxon>
        <taxon>Ovalentaria</taxon>
        <taxon>Atherinomorphae</taxon>
        <taxon>Cyprinodontiformes</taxon>
        <taxon>Goodeidae</taxon>
        <taxon>Xenoophorus</taxon>
    </lineage>
</organism>
<evidence type="ECO:0000313" key="1">
    <source>
        <dbReference type="EMBL" id="MEQ2205264.1"/>
    </source>
</evidence>
<comment type="caution">
    <text evidence="1">The sequence shown here is derived from an EMBL/GenBank/DDBJ whole genome shotgun (WGS) entry which is preliminary data.</text>
</comment>
<evidence type="ECO:0008006" key="3">
    <source>
        <dbReference type="Google" id="ProtNLM"/>
    </source>
</evidence>
<dbReference type="Proteomes" id="UP001434883">
    <property type="component" value="Unassembled WGS sequence"/>
</dbReference>
<proteinExistence type="predicted"/>
<gene>
    <name evidence="1" type="ORF">XENOCAPTIV_005085</name>
</gene>
<dbReference type="EMBL" id="JAHRIN010042026">
    <property type="protein sequence ID" value="MEQ2205264.1"/>
    <property type="molecule type" value="Genomic_DNA"/>
</dbReference>
<name>A0ABV0RAT7_9TELE</name>
<sequence>MRQSYNPHLIETSMNCPLLLLSACLGCFLTLSVGLLQEVLLHTSPVSVCFLLALKDSNPVTIRISM</sequence>
<keyword evidence="2" id="KW-1185">Reference proteome</keyword>
<reference evidence="1 2" key="1">
    <citation type="submission" date="2021-06" db="EMBL/GenBank/DDBJ databases">
        <authorList>
            <person name="Palmer J.M."/>
        </authorList>
    </citation>
    <scope>NUCLEOTIDE SEQUENCE [LARGE SCALE GENOMIC DNA]</scope>
    <source>
        <strain evidence="1 2">XC_2019</strain>
        <tissue evidence="1">Muscle</tissue>
    </source>
</reference>
<evidence type="ECO:0000313" key="2">
    <source>
        <dbReference type="Proteomes" id="UP001434883"/>
    </source>
</evidence>
<protein>
    <recommendedName>
        <fullName evidence="3">NADH dehydrogenase subunit 4L</fullName>
    </recommendedName>
</protein>
<accession>A0ABV0RAT7</accession>
<dbReference type="PROSITE" id="PS51257">
    <property type="entry name" value="PROKAR_LIPOPROTEIN"/>
    <property type="match status" value="1"/>
</dbReference>